<dbReference type="Pfam" id="PF00067">
    <property type="entry name" value="p450"/>
    <property type="match status" value="1"/>
</dbReference>
<evidence type="ECO:0000313" key="8">
    <source>
        <dbReference type="Proteomes" id="UP001140510"/>
    </source>
</evidence>
<keyword evidence="5" id="KW-0503">Monooxygenase</keyword>
<organism evidence="7 8">
    <name type="scientific">Didymella pomorum</name>
    <dbReference type="NCBI Taxonomy" id="749634"/>
    <lineage>
        <taxon>Eukaryota</taxon>
        <taxon>Fungi</taxon>
        <taxon>Dikarya</taxon>
        <taxon>Ascomycota</taxon>
        <taxon>Pezizomycotina</taxon>
        <taxon>Dothideomycetes</taxon>
        <taxon>Pleosporomycetidae</taxon>
        <taxon>Pleosporales</taxon>
        <taxon>Pleosporineae</taxon>
        <taxon>Didymellaceae</taxon>
        <taxon>Didymella</taxon>
    </lineage>
</organism>
<dbReference type="PRINTS" id="PR00463">
    <property type="entry name" value="EP450I"/>
</dbReference>
<keyword evidence="4 6" id="KW-0408">Iron</keyword>
<gene>
    <name evidence="7" type="ORF">N0V91_011030</name>
</gene>
<keyword evidence="6" id="KW-0349">Heme</keyword>
<comment type="cofactor">
    <cofactor evidence="6">
        <name>heme</name>
        <dbReference type="ChEBI" id="CHEBI:30413"/>
    </cofactor>
</comment>
<keyword evidence="2 6" id="KW-0479">Metal-binding</keyword>
<accession>A0A9W8YY75</accession>
<evidence type="ECO:0000313" key="7">
    <source>
        <dbReference type="EMBL" id="KAJ4395166.1"/>
    </source>
</evidence>
<dbReference type="GO" id="GO:0020037">
    <property type="term" value="F:heme binding"/>
    <property type="evidence" value="ECO:0007669"/>
    <property type="project" value="InterPro"/>
</dbReference>
<evidence type="ECO:0000256" key="4">
    <source>
        <dbReference type="ARBA" id="ARBA00023004"/>
    </source>
</evidence>
<comment type="similarity">
    <text evidence="1">Belongs to the cytochrome P450 family.</text>
</comment>
<dbReference type="InterPro" id="IPR050364">
    <property type="entry name" value="Cytochrome_P450_fung"/>
</dbReference>
<dbReference type="EMBL" id="JAPEVA010000172">
    <property type="protein sequence ID" value="KAJ4395166.1"/>
    <property type="molecule type" value="Genomic_DNA"/>
</dbReference>
<evidence type="ECO:0008006" key="9">
    <source>
        <dbReference type="Google" id="ProtNLM"/>
    </source>
</evidence>
<evidence type="ECO:0000256" key="2">
    <source>
        <dbReference type="ARBA" id="ARBA00022723"/>
    </source>
</evidence>
<dbReference type="SUPFAM" id="SSF48264">
    <property type="entry name" value="Cytochrome P450"/>
    <property type="match status" value="1"/>
</dbReference>
<keyword evidence="3" id="KW-0560">Oxidoreductase</keyword>
<dbReference type="InterPro" id="IPR001128">
    <property type="entry name" value="Cyt_P450"/>
</dbReference>
<dbReference type="CDD" id="cd11065">
    <property type="entry name" value="CYP64-like"/>
    <property type="match status" value="1"/>
</dbReference>
<comment type="caution">
    <text evidence="7">The sequence shown here is derived from an EMBL/GenBank/DDBJ whole genome shotgun (WGS) entry which is preliminary data.</text>
</comment>
<dbReference type="GO" id="GO:0004497">
    <property type="term" value="F:monooxygenase activity"/>
    <property type="evidence" value="ECO:0007669"/>
    <property type="project" value="UniProtKB-KW"/>
</dbReference>
<proteinExistence type="inferred from homology"/>
<dbReference type="GO" id="GO:0016705">
    <property type="term" value="F:oxidoreductase activity, acting on paired donors, with incorporation or reduction of molecular oxygen"/>
    <property type="evidence" value="ECO:0007669"/>
    <property type="project" value="InterPro"/>
</dbReference>
<evidence type="ECO:0000256" key="5">
    <source>
        <dbReference type="ARBA" id="ARBA00023033"/>
    </source>
</evidence>
<dbReference type="InterPro" id="IPR002401">
    <property type="entry name" value="Cyt_P450_E_grp-I"/>
</dbReference>
<reference evidence="7" key="1">
    <citation type="submission" date="2022-10" db="EMBL/GenBank/DDBJ databases">
        <title>Tapping the CABI collections for fungal endophytes: first genome assemblies for Collariella, Neodidymelliopsis, Ascochyta clinopodiicola, Didymella pomorum, Didymosphaeria variabile, Neocosmospora piperis and Neocucurbitaria cava.</title>
        <authorList>
            <person name="Hill R."/>
        </authorList>
    </citation>
    <scope>NUCLEOTIDE SEQUENCE</scope>
    <source>
        <strain evidence="7">IMI 355091</strain>
    </source>
</reference>
<dbReference type="PRINTS" id="PR00385">
    <property type="entry name" value="P450"/>
</dbReference>
<dbReference type="PANTHER" id="PTHR46300">
    <property type="entry name" value="P450, PUTATIVE (EUROFUNG)-RELATED-RELATED"/>
    <property type="match status" value="1"/>
</dbReference>
<evidence type="ECO:0000256" key="1">
    <source>
        <dbReference type="ARBA" id="ARBA00010617"/>
    </source>
</evidence>
<dbReference type="Proteomes" id="UP001140510">
    <property type="component" value="Unassembled WGS sequence"/>
</dbReference>
<dbReference type="GO" id="GO:0005506">
    <property type="term" value="F:iron ion binding"/>
    <property type="evidence" value="ECO:0007669"/>
    <property type="project" value="InterPro"/>
</dbReference>
<evidence type="ECO:0000256" key="6">
    <source>
        <dbReference type="PIRSR" id="PIRSR602401-1"/>
    </source>
</evidence>
<name>A0A9W8YY75_9PLEO</name>
<feature type="binding site" description="axial binding residue" evidence="6">
    <location>
        <position position="436"/>
    </location>
    <ligand>
        <name>heme</name>
        <dbReference type="ChEBI" id="CHEBI:30413"/>
    </ligand>
    <ligandPart>
        <name>Fe</name>
        <dbReference type="ChEBI" id="CHEBI:18248"/>
    </ligandPart>
</feature>
<protein>
    <recommendedName>
        <fullName evidence="9">Cytochrome P450</fullName>
    </recommendedName>
</protein>
<dbReference type="AlphaFoldDB" id="A0A9W8YY75"/>
<evidence type="ECO:0000256" key="3">
    <source>
        <dbReference type="ARBA" id="ARBA00023002"/>
    </source>
</evidence>
<dbReference type="PANTHER" id="PTHR46300:SF2">
    <property type="entry name" value="CYTOCHROME P450 MONOOXYGENASE ALNH-RELATED"/>
    <property type="match status" value="1"/>
</dbReference>
<dbReference type="InterPro" id="IPR036396">
    <property type="entry name" value="Cyt_P450_sf"/>
</dbReference>
<keyword evidence="8" id="KW-1185">Reference proteome</keyword>
<dbReference type="OrthoDB" id="1055148at2759"/>
<sequence>MASYIYAGLFALTFILIYRLSRIGRRPANFPPGPPTLPLIGNLHLMPKEKAHLQFQIWAEEYGPVYSLTLGTKVMVVLNTDQAVKDLLDKRSGIYSSRPDMYISRIAGGGMRFSLMEYGERWRMIHKIVHKTLNINAAKAYVPYQDLENKAMLVRFLERPEEFIDSVRLYANSLTTQMIFGYRTTSTEDPRFKQFFHGFEKLSILLTTHTAAFLDLYPMLRNLPDLFLPLRRYAKRHHEEESKLYVGHWLDAKNRIERGISQPSFCVDLMRIQKEEGFSDLLAGYSSGVLLEAGSDTTSSILVGFMQAMVLFPEVAKTAQAEIDRVCGSRLPTFDDDLPYIRACIKESMRWMPTAILGIPHAVMRDDEYMGYRIPKNATLMLNVWAIHNDARKYPNPRAFDPTRYLNDTQTAIESANSPDPSMRDHFLFGAGRRFCQGSHIAERSLFLGYSRLLWAFDFKKALHEDGALITPDATELTEGLLVQPKPFPARIEPRSSEKVETVRREWEMMEELLDQNGQWKVLPEGPPLSGQKVFR</sequence>
<dbReference type="Gene3D" id="1.10.630.10">
    <property type="entry name" value="Cytochrome P450"/>
    <property type="match status" value="1"/>
</dbReference>